<accession>A0ABV1NYL0</accession>
<gene>
    <name evidence="3" type="ORF">V6R90_09890</name>
</gene>
<dbReference type="SUPFAM" id="SSF47090">
    <property type="entry name" value="PGBD-like"/>
    <property type="match status" value="1"/>
</dbReference>
<dbReference type="Pfam" id="PF01471">
    <property type="entry name" value="PG_binding_1"/>
    <property type="match status" value="1"/>
</dbReference>
<dbReference type="Gene3D" id="1.10.101.10">
    <property type="entry name" value="PGBD-like superfamily/PGBD"/>
    <property type="match status" value="1"/>
</dbReference>
<dbReference type="InterPro" id="IPR036366">
    <property type="entry name" value="PGBDSf"/>
</dbReference>
<sequence>MDEPDLSAGSSGEWVTYLQQLLQQAGYLATEPDGDFGPATEGAVRDFQAAQGLDADGAVGPLTWAALTGSAAPETPTDPEPEPDPGPDLGGETGDVPVSLQEAGAPASLSEWTDEQKEAFFEGTVTSQVTAEAEPEPVEVLAMSDAGSSDGGVVA</sequence>
<protein>
    <submittedName>
        <fullName evidence="3">Peptidoglycan-binding domain-containing protein</fullName>
    </submittedName>
</protein>
<dbReference type="InterPro" id="IPR036365">
    <property type="entry name" value="PGBD-like_sf"/>
</dbReference>
<evidence type="ECO:0000259" key="2">
    <source>
        <dbReference type="Pfam" id="PF01471"/>
    </source>
</evidence>
<dbReference type="EMBL" id="JBEGDP010000009">
    <property type="protein sequence ID" value="MEQ7847589.1"/>
    <property type="molecule type" value="Genomic_DNA"/>
</dbReference>
<proteinExistence type="predicted"/>
<comment type="caution">
    <text evidence="3">The sequence shown here is derived from an EMBL/GenBank/DDBJ whole genome shotgun (WGS) entry which is preliminary data.</text>
</comment>
<evidence type="ECO:0000313" key="4">
    <source>
        <dbReference type="Proteomes" id="UP001482520"/>
    </source>
</evidence>
<dbReference type="RefSeq" id="WP_349498747.1">
    <property type="nucleotide sequence ID" value="NZ_JBEFCW010000123.1"/>
</dbReference>
<feature type="region of interest" description="Disordered" evidence="1">
    <location>
        <begin position="66"/>
        <end position="155"/>
    </location>
</feature>
<dbReference type="InterPro" id="IPR002477">
    <property type="entry name" value="Peptidoglycan-bd-like"/>
</dbReference>
<reference evidence="3 4" key="1">
    <citation type="submission" date="2024-02" db="EMBL/GenBank/DDBJ databases">
        <title>Full genome sequence of Nocardioides kribbensis.</title>
        <authorList>
            <person name="Poletto B.L."/>
            <person name="Silva G."/>
            <person name="Galante D."/>
            <person name="Campos K.R."/>
            <person name="Santos M.B.N."/>
            <person name="Sacchi C.T."/>
        </authorList>
    </citation>
    <scope>NUCLEOTIDE SEQUENCE [LARGE SCALE GENOMIC DNA]</scope>
    <source>
        <strain evidence="3 4">O4R</strain>
    </source>
</reference>
<keyword evidence="4" id="KW-1185">Reference proteome</keyword>
<name>A0ABV1NYL0_9ACTN</name>
<evidence type="ECO:0000256" key="1">
    <source>
        <dbReference type="SAM" id="MobiDB-lite"/>
    </source>
</evidence>
<dbReference type="Proteomes" id="UP001482520">
    <property type="component" value="Unassembled WGS sequence"/>
</dbReference>
<evidence type="ECO:0000313" key="3">
    <source>
        <dbReference type="EMBL" id="MEQ7847589.1"/>
    </source>
</evidence>
<organism evidence="3 4">
    <name type="scientific">Nocardioides kribbensis</name>
    <dbReference type="NCBI Taxonomy" id="305517"/>
    <lineage>
        <taxon>Bacteria</taxon>
        <taxon>Bacillati</taxon>
        <taxon>Actinomycetota</taxon>
        <taxon>Actinomycetes</taxon>
        <taxon>Propionibacteriales</taxon>
        <taxon>Nocardioidaceae</taxon>
        <taxon>Nocardioides</taxon>
    </lineage>
</organism>
<feature type="domain" description="Peptidoglycan binding-like" evidence="2">
    <location>
        <begin position="12"/>
        <end position="67"/>
    </location>
</feature>